<dbReference type="EMBL" id="KZ293666">
    <property type="protein sequence ID" value="PBK90271.1"/>
    <property type="molecule type" value="Genomic_DNA"/>
</dbReference>
<dbReference type="STRING" id="47427.A0A2H3D4T7"/>
<feature type="compositionally biased region" description="Pro residues" evidence="1">
    <location>
        <begin position="514"/>
        <end position="528"/>
    </location>
</feature>
<keyword evidence="2" id="KW-0812">Transmembrane</keyword>
<proteinExistence type="predicted"/>
<dbReference type="GO" id="GO:0030041">
    <property type="term" value="P:actin filament polymerization"/>
    <property type="evidence" value="ECO:0007669"/>
    <property type="project" value="TreeGrafter"/>
</dbReference>
<feature type="region of interest" description="Disordered" evidence="1">
    <location>
        <begin position="165"/>
        <end position="184"/>
    </location>
</feature>
<evidence type="ECO:0000256" key="2">
    <source>
        <dbReference type="SAM" id="Phobius"/>
    </source>
</evidence>
<name>A0A2H3D4T7_ARMGA</name>
<sequence>MTTQTTLEEVLTAVYLGVGTALFAAAVVLAVCQHNGRYPRRRRAQQWNYPQPQINHVIPQQPPPVYLYPPVPVPSRRASTIDEHPRFVGCPTEEDVPREVEVDVQEGSNGGAAGAGLPVIEISDGDDETRRQESAGHTPHPSRPAPTADAADLARYLVRLGLGERRPAGTPVSDQFTRVRVGDSPTDSAFRLDVVWDNLNLPTSAFFPRRGNPYRPRSPDPEYPAIAHGDESIQIAEHPPTPPRRESPEPQQHAESSRLAPPRPPRRNHRRRVTYRPEADLGWDPVTGTTAWEREQNAQEAELDEELQGRTFTPAHHISRGRPTESLANGDPWGSDPSTNSSTDTAHPGTGALPPLDGTPAGIDYTHYGYSYILKEEARHFACVAWNMTHPDQPIKVLPRYQRPSPDISSIFTTPKPGEDVRMAPPTRVDYAQSYPVPSYIYPRGYGPPDARGYARPFAGAGTDQPPPPPPGPQQPAQPPPGPPQPPPPPPAGPPPGPPGPPGPLQGPRRWGPPRYPPPPGPPDPPAPWNLDPNNQGPWANLKPNMVKEPDNFNGDSNDIARFFSQCDMYFSVFNQYFRYHPHKVIFAASRFGKDAQVWWELCARELGRDVYSEQLYPDYEQFVIEVRRRFWKDANAEIKLAQWEELRQKTFADGDLFFQQFESLAFEAGVFGIDQMMVAQVKKAMRTTTKDIIYGTDGDLPTNYQEWKRRILHIDYNW</sequence>
<keyword evidence="2" id="KW-0472">Membrane</keyword>
<feature type="compositionally biased region" description="Pro residues" evidence="1">
    <location>
        <begin position="465"/>
        <end position="505"/>
    </location>
</feature>
<dbReference type="InterPro" id="IPR051412">
    <property type="entry name" value="Formin_Homology_Diaphanous_sf"/>
</dbReference>
<evidence type="ECO:0008006" key="5">
    <source>
        <dbReference type="Google" id="ProtNLM"/>
    </source>
</evidence>
<feature type="region of interest" description="Disordered" evidence="1">
    <location>
        <begin position="298"/>
        <end position="358"/>
    </location>
</feature>
<evidence type="ECO:0000313" key="3">
    <source>
        <dbReference type="EMBL" id="PBK90271.1"/>
    </source>
</evidence>
<dbReference type="Proteomes" id="UP000217790">
    <property type="component" value="Unassembled WGS sequence"/>
</dbReference>
<reference evidence="4" key="1">
    <citation type="journal article" date="2017" name="Nat. Ecol. Evol.">
        <title>Genome expansion and lineage-specific genetic innovations in the forest pathogenic fungi Armillaria.</title>
        <authorList>
            <person name="Sipos G."/>
            <person name="Prasanna A.N."/>
            <person name="Walter M.C."/>
            <person name="O'Connor E."/>
            <person name="Balint B."/>
            <person name="Krizsan K."/>
            <person name="Kiss B."/>
            <person name="Hess J."/>
            <person name="Varga T."/>
            <person name="Slot J."/>
            <person name="Riley R."/>
            <person name="Boka B."/>
            <person name="Rigling D."/>
            <person name="Barry K."/>
            <person name="Lee J."/>
            <person name="Mihaltcheva S."/>
            <person name="LaButti K."/>
            <person name="Lipzen A."/>
            <person name="Waldron R."/>
            <person name="Moloney N.M."/>
            <person name="Sperisen C."/>
            <person name="Kredics L."/>
            <person name="Vagvoelgyi C."/>
            <person name="Patrignani A."/>
            <person name="Fitzpatrick D."/>
            <person name="Nagy I."/>
            <person name="Doyle S."/>
            <person name="Anderson J.B."/>
            <person name="Grigoriev I.V."/>
            <person name="Gueldener U."/>
            <person name="Muensterkoetter M."/>
            <person name="Nagy L.G."/>
        </authorList>
    </citation>
    <scope>NUCLEOTIDE SEQUENCE [LARGE SCALE GENOMIC DNA]</scope>
    <source>
        <strain evidence="4">Ar21-2</strain>
    </source>
</reference>
<evidence type="ECO:0000313" key="4">
    <source>
        <dbReference type="Proteomes" id="UP000217790"/>
    </source>
</evidence>
<feature type="compositionally biased region" description="Polar residues" evidence="1">
    <location>
        <begin position="336"/>
        <end position="345"/>
    </location>
</feature>
<evidence type="ECO:0000256" key="1">
    <source>
        <dbReference type="SAM" id="MobiDB-lite"/>
    </source>
</evidence>
<feature type="region of interest" description="Disordered" evidence="1">
    <location>
        <begin position="451"/>
        <end position="553"/>
    </location>
</feature>
<dbReference type="PANTHER" id="PTHR45691:SF6">
    <property type="entry name" value="PROTEIN DIAPHANOUS"/>
    <property type="match status" value="1"/>
</dbReference>
<organism evidence="3 4">
    <name type="scientific">Armillaria gallica</name>
    <name type="common">Bulbous honey fungus</name>
    <name type="synonym">Armillaria bulbosa</name>
    <dbReference type="NCBI Taxonomy" id="47427"/>
    <lineage>
        <taxon>Eukaryota</taxon>
        <taxon>Fungi</taxon>
        <taxon>Dikarya</taxon>
        <taxon>Basidiomycota</taxon>
        <taxon>Agaricomycotina</taxon>
        <taxon>Agaricomycetes</taxon>
        <taxon>Agaricomycetidae</taxon>
        <taxon>Agaricales</taxon>
        <taxon>Marasmiineae</taxon>
        <taxon>Physalacriaceae</taxon>
        <taxon>Armillaria</taxon>
    </lineage>
</organism>
<dbReference type="OrthoDB" id="3069970at2759"/>
<feature type="region of interest" description="Disordered" evidence="1">
    <location>
        <begin position="126"/>
        <end position="149"/>
    </location>
</feature>
<feature type="compositionally biased region" description="Basic residues" evidence="1">
    <location>
        <begin position="264"/>
        <end position="274"/>
    </location>
</feature>
<dbReference type="AlphaFoldDB" id="A0A2H3D4T7"/>
<feature type="transmembrane region" description="Helical" evidence="2">
    <location>
        <begin position="12"/>
        <end position="32"/>
    </location>
</feature>
<accession>A0A2H3D4T7</accession>
<protein>
    <recommendedName>
        <fullName evidence="5">Retrotransposon gag domain-containing protein</fullName>
    </recommendedName>
</protein>
<dbReference type="OMA" id="KRARMHT"/>
<dbReference type="PANTHER" id="PTHR45691">
    <property type="entry name" value="PROTEIN DIAPHANOUS"/>
    <property type="match status" value="1"/>
</dbReference>
<dbReference type="GO" id="GO:0005884">
    <property type="term" value="C:actin filament"/>
    <property type="evidence" value="ECO:0007669"/>
    <property type="project" value="TreeGrafter"/>
</dbReference>
<keyword evidence="4" id="KW-1185">Reference proteome</keyword>
<keyword evidence="2" id="KW-1133">Transmembrane helix</keyword>
<feature type="region of interest" description="Disordered" evidence="1">
    <location>
        <begin position="203"/>
        <end position="286"/>
    </location>
</feature>
<gene>
    <name evidence="3" type="ORF">ARMGADRAFT_1083133</name>
</gene>
<dbReference type="InParanoid" id="A0A2H3D4T7"/>